<keyword evidence="3" id="KW-1185">Reference proteome</keyword>
<dbReference type="InterPro" id="IPR050902">
    <property type="entry name" value="ABC_Transporter_SBP"/>
</dbReference>
<protein>
    <submittedName>
        <fullName evidence="2">Periplasmic binding protein</fullName>
    </submittedName>
</protein>
<organism evidence="2 3">
    <name type="scientific">Candidatus Methylacidiphilum fumarolicum</name>
    <dbReference type="NCBI Taxonomy" id="591154"/>
    <lineage>
        <taxon>Bacteria</taxon>
        <taxon>Pseudomonadati</taxon>
        <taxon>Verrucomicrobiota</taxon>
        <taxon>Methylacidiphilae</taxon>
        <taxon>Methylacidiphilales</taxon>
        <taxon>Methylacidiphilaceae</taxon>
        <taxon>Methylacidiphilum (ex Ratnadevi et al. 2023)</taxon>
    </lineage>
</organism>
<dbReference type="Proteomes" id="UP001161497">
    <property type="component" value="Chromosome"/>
</dbReference>
<dbReference type="SUPFAM" id="SSF53807">
    <property type="entry name" value="Helical backbone' metal receptor"/>
    <property type="match status" value="1"/>
</dbReference>
<accession>A0ABN8XG21</accession>
<dbReference type="Pfam" id="PF01497">
    <property type="entry name" value="Peripla_BP_2"/>
    <property type="match status" value="1"/>
</dbReference>
<evidence type="ECO:0000313" key="2">
    <source>
        <dbReference type="EMBL" id="CAI9084565.1"/>
    </source>
</evidence>
<dbReference type="EMBL" id="OX458932">
    <property type="protein sequence ID" value="CAI9084565.1"/>
    <property type="molecule type" value="Genomic_DNA"/>
</dbReference>
<dbReference type="PANTHER" id="PTHR30535">
    <property type="entry name" value="VITAMIN B12-BINDING PROTEIN"/>
    <property type="match status" value="1"/>
</dbReference>
<reference evidence="2" key="1">
    <citation type="submission" date="2023-03" db="EMBL/GenBank/DDBJ databases">
        <authorList>
            <person name="Cremers G."/>
            <person name="Picone N."/>
        </authorList>
    </citation>
    <scope>NUCLEOTIDE SEQUENCE</scope>
    <source>
        <strain evidence="2">Sample_alias</strain>
    </source>
</reference>
<dbReference type="PANTHER" id="PTHR30535:SF34">
    <property type="entry name" value="MOLYBDATE-BINDING PROTEIN MOLA"/>
    <property type="match status" value="1"/>
</dbReference>
<proteinExistence type="predicted"/>
<dbReference type="RefSeq" id="WP_009058104.1">
    <property type="nucleotide sequence ID" value="NZ_JAHXRZ010000003.1"/>
</dbReference>
<evidence type="ECO:0000259" key="1">
    <source>
        <dbReference type="PROSITE" id="PS50983"/>
    </source>
</evidence>
<dbReference type="InterPro" id="IPR002491">
    <property type="entry name" value="ABC_transptr_periplasmic_BD"/>
</dbReference>
<name>A0ABN8XG21_9BACT</name>
<dbReference type="Gene3D" id="1.20.58.2180">
    <property type="match status" value="1"/>
</dbReference>
<sequence length="379" mass="43157">MEILIMNQLNYLDYSVGRLLEPCPTWRQRECLGPMFALLLVTLTCLPLLQGQASGSSNSLNGSWKEAVDTEGHLLHVPQPVERIVTLGPVPVLNSLIFVLGVGRKIVSGLPPWARSPLWRWQGILAPQILNAPPLQSVENRPNLETLLALHPDLVVASPEIAKALEACKLPVFSLKLRSREDLPKAVRLLGVAVGAEEQASSYVSYWERIDRIVSRVVAEIPREQRPRVLYCSLRSLSTPHRIVDRWIEDAGGQSLTAGDRPSEEYRFSIEQLLVWNPDILIVEEPEEIELARKDARFASLSAVRRRRVLCMPMGVHRWGRRTVEEPLALLWAAQQFHPDQFHEYDLRSETREFYRRFFGYPLSEAEADTILRKKISEK</sequence>
<dbReference type="Gene3D" id="3.40.50.1980">
    <property type="entry name" value="Nitrogenase molybdenum iron protein domain"/>
    <property type="match status" value="2"/>
</dbReference>
<evidence type="ECO:0000313" key="3">
    <source>
        <dbReference type="Proteomes" id="UP001161497"/>
    </source>
</evidence>
<gene>
    <name evidence="2" type="ORF">MFUM_0159</name>
</gene>
<dbReference type="PROSITE" id="PS50983">
    <property type="entry name" value="FE_B12_PBP"/>
    <property type="match status" value="1"/>
</dbReference>
<feature type="domain" description="Fe/B12 periplasmic-binding" evidence="1">
    <location>
        <begin position="83"/>
        <end position="341"/>
    </location>
</feature>